<dbReference type="PANTHER" id="PTHR11635:SF152">
    <property type="entry name" value="CAMP-DEPENDENT PROTEIN KINASE TYPE I REGULATORY SUBUNIT-RELATED"/>
    <property type="match status" value="1"/>
</dbReference>
<dbReference type="InterPro" id="IPR018490">
    <property type="entry name" value="cNMP-bd_dom_sf"/>
</dbReference>
<accession>A0A1B8GN92</accession>
<dbReference type="GO" id="GO:0005634">
    <property type="term" value="C:nucleus"/>
    <property type="evidence" value="ECO:0007669"/>
    <property type="project" value="TreeGrafter"/>
</dbReference>
<evidence type="ECO:0000256" key="10">
    <source>
        <dbReference type="PIRSR" id="PIRSR000548-1"/>
    </source>
</evidence>
<dbReference type="OrthoDB" id="417078at2759"/>
<dbReference type="SUPFAM" id="SSF51206">
    <property type="entry name" value="cAMP-binding domain-like"/>
    <property type="match status" value="2"/>
</dbReference>
<keyword evidence="14" id="KW-1185">Reference proteome</keyword>
<dbReference type="InterPro" id="IPR050503">
    <property type="entry name" value="cAMP-dep_PK_reg_su-like"/>
</dbReference>
<evidence type="ECO:0000313" key="13">
    <source>
        <dbReference type="EMBL" id="OBT97303.1"/>
    </source>
</evidence>
<evidence type="ECO:0000256" key="5">
    <source>
        <dbReference type="ARBA" id="ARBA00022737"/>
    </source>
</evidence>
<evidence type="ECO:0000256" key="4">
    <source>
        <dbReference type="ARBA" id="ARBA00022566"/>
    </source>
</evidence>
<evidence type="ECO:0000256" key="1">
    <source>
        <dbReference type="ARBA" id="ARBA00005753"/>
    </source>
</evidence>
<dbReference type="GeneID" id="28838024"/>
<feature type="compositionally biased region" description="Low complexity" evidence="11">
    <location>
        <begin position="49"/>
        <end position="93"/>
    </location>
</feature>
<dbReference type="GO" id="GO:0034236">
    <property type="term" value="F:protein kinase A catalytic subunit binding"/>
    <property type="evidence" value="ECO:0007669"/>
    <property type="project" value="TreeGrafter"/>
</dbReference>
<dbReference type="PROSITE" id="PS00888">
    <property type="entry name" value="CNMP_BINDING_1"/>
    <property type="match status" value="2"/>
</dbReference>
<feature type="binding site" evidence="10">
    <location>
        <position position="220"/>
    </location>
    <ligand>
        <name>3',5'-cyclic AMP</name>
        <dbReference type="ChEBI" id="CHEBI:58165"/>
        <label>1</label>
    </ligand>
</feature>
<keyword evidence="7 9" id="KW-0114">cAMP</keyword>
<keyword evidence="4 9" id="KW-0116">cAMP-binding</keyword>
<dbReference type="GO" id="GO:0030552">
    <property type="term" value="F:cAMP binding"/>
    <property type="evidence" value="ECO:0007669"/>
    <property type="project" value="UniProtKB-KW"/>
</dbReference>
<keyword evidence="3" id="KW-0597">Phosphoprotein</keyword>
<evidence type="ECO:0000256" key="3">
    <source>
        <dbReference type="ARBA" id="ARBA00022553"/>
    </source>
</evidence>
<evidence type="ECO:0000256" key="9">
    <source>
        <dbReference type="PIRNR" id="PIRNR000548"/>
    </source>
</evidence>
<feature type="domain" description="Cyclic nucleotide-binding" evidence="12">
    <location>
        <begin position="142"/>
        <end position="271"/>
    </location>
</feature>
<evidence type="ECO:0000259" key="12">
    <source>
        <dbReference type="PROSITE" id="PS50042"/>
    </source>
</evidence>
<dbReference type="EMBL" id="KV460223">
    <property type="protein sequence ID" value="OBT97303.1"/>
    <property type="molecule type" value="Genomic_DNA"/>
</dbReference>
<dbReference type="PROSITE" id="PS50042">
    <property type="entry name" value="CNMP_BINDING_3"/>
    <property type="match status" value="2"/>
</dbReference>
<evidence type="ECO:0000256" key="8">
    <source>
        <dbReference type="ARBA" id="ARBA00025979"/>
    </source>
</evidence>
<dbReference type="InterPro" id="IPR014710">
    <property type="entry name" value="RmlC-like_jellyroll"/>
</dbReference>
<evidence type="ECO:0000256" key="7">
    <source>
        <dbReference type="ARBA" id="ARBA00023149"/>
    </source>
</evidence>
<evidence type="ECO:0000256" key="2">
    <source>
        <dbReference type="ARBA" id="ARBA00020355"/>
    </source>
</evidence>
<feature type="region of interest" description="Disordered" evidence="11">
    <location>
        <begin position="1"/>
        <end position="121"/>
    </location>
</feature>
<feature type="binding site" evidence="10">
    <location>
        <position position="350"/>
    </location>
    <ligand>
        <name>3',5'-cyclic AMP</name>
        <dbReference type="ChEBI" id="CHEBI:58165"/>
        <label>2</label>
    </ligand>
</feature>
<feature type="binding site" evidence="10">
    <location>
        <position position="341"/>
    </location>
    <ligand>
        <name>3',5'-cyclic AMP</name>
        <dbReference type="ChEBI" id="CHEBI:58165"/>
        <label>2</label>
    </ligand>
</feature>
<comment type="subunit">
    <text evidence="8 9">Tetramer, composed of 2 regulatory (R) and 2 catalytic (C) subunits. In the presence of cAMP it dissociates into 2 active monomeric C subunits and an R dimer.</text>
</comment>
<sequence length="398" mass="43083">MPGHTFPGRHGSNPFSDAPSAPQSGTETLPTRPINQVVEEEEEGDAVASPTTGTFPSTTKTTGTTTDPFGTDGTSDSSGPPSSFKPSSDGFPSNYGMGRRTSVSAESMNPTDSASDKWTPPFYKKTDEQLARLRAAIGAHTLFRALDDEQSRMIIGALVEKPIPAKNIKVISQGDQGDYFYIVESGSFDIYIHPSGSLQPGPSGLGTKVATITVGGTFGELALMYGAPRNATVISATNDCVLWALDRVTFRRILMDYTFTRRRMYEKFLAEVPLLSSLNDYERSKIADALESCKYAAGSTIIKEGDAGEAFYLLEDGEASAYKKDLDEPVKNYRKGDYFGELALLNKAPRAASVVCDTDVKVATLGKDGFQRLLGPVEGIMRRERYVGVESVDPLTRE</sequence>
<feature type="binding site" evidence="10">
    <location>
        <position position="229"/>
    </location>
    <ligand>
        <name>3',5'-cyclic AMP</name>
        <dbReference type="ChEBI" id="CHEBI:58165"/>
        <label>1</label>
    </ligand>
</feature>
<reference evidence="14" key="2">
    <citation type="journal article" date="2018" name="Nat. Commun.">
        <title>Extreme sensitivity to ultraviolet light in the fungal pathogen causing white-nose syndrome of bats.</title>
        <authorList>
            <person name="Palmer J.M."/>
            <person name="Drees K.P."/>
            <person name="Foster J.T."/>
            <person name="Lindner D.L."/>
        </authorList>
    </citation>
    <scope>NUCLEOTIDE SEQUENCE [LARGE SCALE GENOMIC DNA]</scope>
    <source>
        <strain evidence="14">UAMH 10579</strain>
    </source>
</reference>
<reference evidence="13 14" key="1">
    <citation type="submission" date="2016-03" db="EMBL/GenBank/DDBJ databases">
        <title>Comparative genomics of Pseudogymnoascus destructans, the fungus causing white-nose syndrome of bats.</title>
        <authorList>
            <person name="Palmer J.M."/>
            <person name="Drees K.P."/>
            <person name="Foster J.T."/>
            <person name="Lindner D.L."/>
        </authorList>
    </citation>
    <scope>NUCLEOTIDE SEQUENCE [LARGE SCALE GENOMIC DNA]</scope>
    <source>
        <strain evidence="13 14">UAMH 10579</strain>
    </source>
</reference>
<dbReference type="AlphaFoldDB" id="A0A1B8GN92"/>
<dbReference type="CDD" id="cd00038">
    <property type="entry name" value="CAP_ED"/>
    <property type="match status" value="2"/>
</dbReference>
<dbReference type="FunFam" id="2.60.120.10:FF:000006">
    <property type="entry name" value="cAMP-dependent protein kinase type I-alpha regulatory subunit"/>
    <property type="match status" value="1"/>
</dbReference>
<dbReference type="STRING" id="342668.A0A1B8GN92"/>
<keyword evidence="5" id="KW-0677">Repeat</keyword>
<dbReference type="PIRSF" id="PIRSF000548">
    <property type="entry name" value="PK_regulatory"/>
    <property type="match status" value="1"/>
</dbReference>
<dbReference type="Pfam" id="PF00027">
    <property type="entry name" value="cNMP_binding"/>
    <property type="match status" value="2"/>
</dbReference>
<dbReference type="GO" id="GO:0005952">
    <property type="term" value="C:cAMP-dependent protein kinase complex"/>
    <property type="evidence" value="ECO:0007669"/>
    <property type="project" value="InterPro"/>
</dbReference>
<comment type="similarity">
    <text evidence="1 9">Belongs to the cAMP-dependent kinase regulatory chain family.</text>
</comment>
<dbReference type="Gene3D" id="2.60.120.10">
    <property type="entry name" value="Jelly Rolls"/>
    <property type="match status" value="2"/>
</dbReference>
<dbReference type="InterPro" id="IPR012198">
    <property type="entry name" value="cAMP_dep_PK_reg_su"/>
</dbReference>
<dbReference type="InterPro" id="IPR000595">
    <property type="entry name" value="cNMP-bd_dom"/>
</dbReference>
<dbReference type="RefSeq" id="XP_018131036.1">
    <property type="nucleotide sequence ID" value="XM_018274108.2"/>
</dbReference>
<dbReference type="GO" id="GO:0005829">
    <property type="term" value="C:cytosol"/>
    <property type="evidence" value="ECO:0007669"/>
    <property type="project" value="TreeGrafter"/>
</dbReference>
<dbReference type="PRINTS" id="PR00103">
    <property type="entry name" value="CAMPKINASE"/>
</dbReference>
<gene>
    <name evidence="13" type="ORF">VE01_04638</name>
</gene>
<keyword evidence="6 9" id="KW-0547">Nucleotide-binding</keyword>
<organism evidence="13 14">
    <name type="scientific">Pseudogymnoascus verrucosus</name>
    <dbReference type="NCBI Taxonomy" id="342668"/>
    <lineage>
        <taxon>Eukaryota</taxon>
        <taxon>Fungi</taxon>
        <taxon>Dikarya</taxon>
        <taxon>Ascomycota</taxon>
        <taxon>Pezizomycotina</taxon>
        <taxon>Leotiomycetes</taxon>
        <taxon>Thelebolales</taxon>
        <taxon>Thelebolaceae</taxon>
        <taxon>Pseudogymnoascus</taxon>
    </lineage>
</organism>
<dbReference type="PANTHER" id="PTHR11635">
    <property type="entry name" value="CAMP-DEPENDENT PROTEIN KINASE REGULATORY CHAIN"/>
    <property type="match status" value="1"/>
</dbReference>
<evidence type="ECO:0000313" key="14">
    <source>
        <dbReference type="Proteomes" id="UP000091956"/>
    </source>
</evidence>
<feature type="compositionally biased region" description="Polar residues" evidence="11">
    <location>
        <begin position="101"/>
        <end position="113"/>
    </location>
</feature>
<dbReference type="GO" id="GO:0004862">
    <property type="term" value="F:cAMP-dependent protein kinase inhibitor activity"/>
    <property type="evidence" value="ECO:0007669"/>
    <property type="project" value="TreeGrafter"/>
</dbReference>
<dbReference type="InterPro" id="IPR018488">
    <property type="entry name" value="cNMP-bd_CS"/>
</dbReference>
<proteinExistence type="inferred from homology"/>
<dbReference type="FunFam" id="2.60.120.10:FF:000039">
    <property type="entry name" value="cAMP-dependent protein kinase regulatory subunit"/>
    <property type="match status" value="1"/>
</dbReference>
<feature type="domain" description="Cyclic nucleotide-binding" evidence="12">
    <location>
        <begin position="274"/>
        <end position="383"/>
    </location>
</feature>
<evidence type="ECO:0000256" key="11">
    <source>
        <dbReference type="SAM" id="MobiDB-lite"/>
    </source>
</evidence>
<dbReference type="Proteomes" id="UP000091956">
    <property type="component" value="Unassembled WGS sequence"/>
</dbReference>
<name>A0A1B8GN92_9PEZI</name>
<protein>
    <recommendedName>
        <fullName evidence="2 9">cAMP-dependent protein kinase regulatory subunit</fullName>
    </recommendedName>
</protein>
<dbReference type="GO" id="GO:0033554">
    <property type="term" value="P:cellular response to stress"/>
    <property type="evidence" value="ECO:0007669"/>
    <property type="project" value="UniProtKB-ARBA"/>
</dbReference>
<evidence type="ECO:0000256" key="6">
    <source>
        <dbReference type="ARBA" id="ARBA00022741"/>
    </source>
</evidence>
<dbReference type="SMART" id="SM00100">
    <property type="entry name" value="cNMP"/>
    <property type="match status" value="2"/>
</dbReference>
<dbReference type="PROSITE" id="PS00889">
    <property type="entry name" value="CNMP_BINDING_2"/>
    <property type="match status" value="1"/>
</dbReference>